<sequence>MLRDIKEYILGVVKSREFVMVIVFLALAALLIQRLFVLQIVNGEDYLNTFTLKIKKERVLNGTRGNIYDSKGNLLAYNELAYSVTIEDNGEYDSISKKNKELNSIIDQVIQIVEGNGDTMISDFQIVLDSNDNYIFSVEGTSLMRFRADVYGKKTIDELEPAQKNASADTIMARLCADNKTGYGISPDFSKEEILKIASVRFAMAGNNYQKYMATTIATDVSDETVAVIMENSDKLQGVQIEKGFLRRYNDSLYFSHIIGYTGKASQEELDELKKQDDSYALNDIIGKSGIEQYMETDLQGKKGMEKFYVDNLGKVLEVSERTEPEAGNDLYLTIDRDLQIAVYDIIEQKLAGILVSKIRNIKEYNPSANSGAGDIVIPIDDVYYAFFKHKVLDTGRFSKPEAQETERAVYDKFVGSQQSVLSRIRSELTTDAPTAYRALPKDMQSYMSYIVNTFLTDNQILISKAVDTKDPTYIAWKSDETIGLKEYLEYAISKEWIDISNISVEDKYLDSSQIYDALVDYIVTSLESEEGFSSLIYKYMIRDNSLSGKEVCMLLYEQGILPADDEDKAAVESGQMSAYQFMMKKITNLQITPGQLGLDPCSGSAVITDVNTGQVLASVSYPGYDNNRLANSMDSAYFQKLQSDKEAAPMYNRATQERTAPGSTFKMLSAVAGLSEQVISTTATIQDLGVYDKITPSPKCWLYVRSHGTHGAETVSTALRDSCNYFFYEVGYRLGTANGNYKSEYGLERLKKYAEMFGLTSKSGIEIPESEPQFSEEDAVRSAIGQGSHAYTTSELNRYVMTVANSGNCYELTLLDKVTSPSGETIKSFGTKEGTKVDLPDTIWNAVHEGMRMVVEKTSAFDGLGVQAAGKTGTAQQTTSRPDHALFVGYAPYEQPEIAIATRIANGYTSANTAEITRDIVKYYFNLASAEEIISGTATETQTVTGD</sequence>
<evidence type="ECO:0000313" key="14">
    <source>
        <dbReference type="EMBL" id="MBU9735336.1"/>
    </source>
</evidence>
<dbReference type="InterPro" id="IPR050515">
    <property type="entry name" value="Beta-lactam/transpept"/>
</dbReference>
<dbReference type="Pfam" id="PF00905">
    <property type="entry name" value="Transpeptidase"/>
    <property type="match status" value="1"/>
</dbReference>
<dbReference type="GO" id="GO:0071972">
    <property type="term" value="F:peptidoglycan L,D-transpeptidase activity"/>
    <property type="evidence" value="ECO:0007669"/>
    <property type="project" value="TreeGrafter"/>
</dbReference>
<dbReference type="PANTHER" id="PTHR30627">
    <property type="entry name" value="PEPTIDOGLYCAN D,D-TRANSPEPTIDASE"/>
    <property type="match status" value="1"/>
</dbReference>
<evidence type="ECO:0000259" key="13">
    <source>
        <dbReference type="Pfam" id="PF03717"/>
    </source>
</evidence>
<dbReference type="GO" id="GO:0008658">
    <property type="term" value="F:penicillin binding"/>
    <property type="evidence" value="ECO:0007669"/>
    <property type="project" value="InterPro"/>
</dbReference>
<evidence type="ECO:0000256" key="8">
    <source>
        <dbReference type="ARBA" id="ARBA00022989"/>
    </source>
</evidence>
<dbReference type="GO" id="GO:0071555">
    <property type="term" value="P:cell wall organization"/>
    <property type="evidence" value="ECO:0007669"/>
    <property type="project" value="UniProtKB-KW"/>
</dbReference>
<evidence type="ECO:0000313" key="15">
    <source>
        <dbReference type="Proteomes" id="UP000712157"/>
    </source>
</evidence>
<dbReference type="SUPFAM" id="SSF56519">
    <property type="entry name" value="Penicillin binding protein dimerisation domain"/>
    <property type="match status" value="1"/>
</dbReference>
<dbReference type="EMBL" id="JAHQCW010000002">
    <property type="protein sequence ID" value="MBU9735336.1"/>
    <property type="molecule type" value="Genomic_DNA"/>
</dbReference>
<dbReference type="GO" id="GO:0008360">
    <property type="term" value="P:regulation of cell shape"/>
    <property type="evidence" value="ECO:0007669"/>
    <property type="project" value="UniProtKB-KW"/>
</dbReference>
<dbReference type="InterPro" id="IPR036138">
    <property type="entry name" value="PBP_dimer_sf"/>
</dbReference>
<keyword evidence="8 11" id="KW-1133">Transmembrane helix</keyword>
<name>A0A949K2J5_9FIRM</name>
<comment type="similarity">
    <text evidence="3">Belongs to the transpeptidase family.</text>
</comment>
<accession>A0A949K2J5</accession>
<keyword evidence="4" id="KW-1003">Cell membrane</keyword>
<keyword evidence="10" id="KW-0961">Cell wall biogenesis/degradation</keyword>
<keyword evidence="5 11" id="KW-0812">Transmembrane</keyword>
<evidence type="ECO:0000256" key="10">
    <source>
        <dbReference type="ARBA" id="ARBA00023316"/>
    </source>
</evidence>
<keyword evidence="7" id="KW-0573">Peptidoglycan synthesis</keyword>
<dbReference type="Gene3D" id="3.90.1310.10">
    <property type="entry name" value="Penicillin-binding protein 2a (Domain 2)"/>
    <property type="match status" value="1"/>
</dbReference>
<feature type="domain" description="Penicillin-binding protein dimerisation" evidence="13">
    <location>
        <begin position="61"/>
        <end position="319"/>
    </location>
</feature>
<evidence type="ECO:0000256" key="6">
    <source>
        <dbReference type="ARBA" id="ARBA00022960"/>
    </source>
</evidence>
<evidence type="ECO:0000256" key="7">
    <source>
        <dbReference type="ARBA" id="ARBA00022984"/>
    </source>
</evidence>
<evidence type="ECO:0000256" key="2">
    <source>
        <dbReference type="ARBA" id="ARBA00004236"/>
    </source>
</evidence>
<dbReference type="PANTHER" id="PTHR30627:SF2">
    <property type="entry name" value="PEPTIDOGLYCAN D,D-TRANSPEPTIDASE MRDA"/>
    <property type="match status" value="1"/>
</dbReference>
<comment type="subcellular location">
    <subcellularLocation>
        <location evidence="2">Cell membrane</location>
    </subcellularLocation>
    <subcellularLocation>
        <location evidence="1">Membrane</location>
        <topology evidence="1">Single-pass membrane protein</topology>
    </subcellularLocation>
</comment>
<feature type="domain" description="Penicillin-binding protein transpeptidase" evidence="12">
    <location>
        <begin position="604"/>
        <end position="922"/>
    </location>
</feature>
<dbReference type="GO" id="GO:0009252">
    <property type="term" value="P:peptidoglycan biosynthetic process"/>
    <property type="evidence" value="ECO:0007669"/>
    <property type="project" value="UniProtKB-KW"/>
</dbReference>
<evidence type="ECO:0000256" key="9">
    <source>
        <dbReference type="ARBA" id="ARBA00023136"/>
    </source>
</evidence>
<organism evidence="14 15">
    <name type="scientific">Diplocloster agilis</name>
    <dbReference type="NCBI Taxonomy" id="2850323"/>
    <lineage>
        <taxon>Bacteria</taxon>
        <taxon>Bacillati</taxon>
        <taxon>Bacillota</taxon>
        <taxon>Clostridia</taxon>
        <taxon>Lachnospirales</taxon>
        <taxon>Lachnospiraceae</taxon>
        <taxon>Diplocloster</taxon>
    </lineage>
</organism>
<dbReference type="InterPro" id="IPR001460">
    <property type="entry name" value="PCN-bd_Tpept"/>
</dbReference>
<evidence type="ECO:0000256" key="4">
    <source>
        <dbReference type="ARBA" id="ARBA00022475"/>
    </source>
</evidence>
<dbReference type="SUPFAM" id="SSF56601">
    <property type="entry name" value="beta-lactamase/transpeptidase-like"/>
    <property type="match status" value="1"/>
</dbReference>
<keyword evidence="9 11" id="KW-0472">Membrane</keyword>
<evidence type="ECO:0000259" key="12">
    <source>
        <dbReference type="Pfam" id="PF00905"/>
    </source>
</evidence>
<dbReference type="Pfam" id="PF03717">
    <property type="entry name" value="PBP_dimer"/>
    <property type="match status" value="1"/>
</dbReference>
<proteinExistence type="inferred from homology"/>
<dbReference type="AlphaFoldDB" id="A0A949K2J5"/>
<keyword evidence="15" id="KW-1185">Reference proteome</keyword>
<dbReference type="Gene3D" id="3.40.710.10">
    <property type="entry name" value="DD-peptidase/beta-lactamase superfamily"/>
    <property type="match status" value="1"/>
</dbReference>
<reference evidence="14" key="1">
    <citation type="submission" date="2021-06" db="EMBL/GenBank/DDBJ databases">
        <title>Description of novel taxa of the family Lachnospiraceae.</title>
        <authorList>
            <person name="Chaplin A.V."/>
            <person name="Sokolova S.R."/>
            <person name="Pikina A.P."/>
            <person name="Korzhanova M."/>
            <person name="Belova V."/>
            <person name="Korostin D."/>
            <person name="Efimov B.A."/>
        </authorList>
    </citation>
    <scope>NUCLEOTIDE SEQUENCE</scope>
    <source>
        <strain evidence="14">ASD5720</strain>
    </source>
</reference>
<protein>
    <submittedName>
        <fullName evidence="14">Penicillin-binding protein</fullName>
    </submittedName>
</protein>
<dbReference type="GO" id="GO:0005886">
    <property type="term" value="C:plasma membrane"/>
    <property type="evidence" value="ECO:0007669"/>
    <property type="project" value="UniProtKB-SubCell"/>
</dbReference>
<gene>
    <name evidence="14" type="ORF">KTH89_02240</name>
</gene>
<keyword evidence="6" id="KW-0133">Cell shape</keyword>
<dbReference type="InterPro" id="IPR005311">
    <property type="entry name" value="PBP_dimer"/>
</dbReference>
<dbReference type="InterPro" id="IPR012338">
    <property type="entry name" value="Beta-lactam/transpept-like"/>
</dbReference>
<feature type="transmembrane region" description="Helical" evidence="11">
    <location>
        <begin position="21"/>
        <end position="41"/>
    </location>
</feature>
<evidence type="ECO:0000256" key="5">
    <source>
        <dbReference type="ARBA" id="ARBA00022692"/>
    </source>
</evidence>
<evidence type="ECO:0000256" key="1">
    <source>
        <dbReference type="ARBA" id="ARBA00004167"/>
    </source>
</evidence>
<evidence type="ECO:0000256" key="11">
    <source>
        <dbReference type="SAM" id="Phobius"/>
    </source>
</evidence>
<evidence type="ECO:0000256" key="3">
    <source>
        <dbReference type="ARBA" id="ARBA00007171"/>
    </source>
</evidence>
<comment type="caution">
    <text evidence="14">The sequence shown here is derived from an EMBL/GenBank/DDBJ whole genome shotgun (WGS) entry which is preliminary data.</text>
</comment>
<dbReference type="Proteomes" id="UP000712157">
    <property type="component" value="Unassembled WGS sequence"/>
</dbReference>